<evidence type="ECO:0000313" key="3">
    <source>
        <dbReference type="Proteomes" id="UP001595478"/>
    </source>
</evidence>
<feature type="signal peptide" evidence="1">
    <location>
        <begin position="1"/>
        <end position="18"/>
    </location>
</feature>
<evidence type="ECO:0000313" key="2">
    <source>
        <dbReference type="EMBL" id="MFC3121491.1"/>
    </source>
</evidence>
<dbReference type="InterPro" id="IPR046034">
    <property type="entry name" value="DUF5992"/>
</dbReference>
<organism evidence="2 3">
    <name type="scientific">Agaribacter flavus</name>
    <dbReference type="NCBI Taxonomy" id="1902781"/>
    <lineage>
        <taxon>Bacteria</taxon>
        <taxon>Pseudomonadati</taxon>
        <taxon>Pseudomonadota</taxon>
        <taxon>Gammaproteobacteria</taxon>
        <taxon>Alteromonadales</taxon>
        <taxon>Alteromonadaceae</taxon>
        <taxon>Agaribacter</taxon>
    </lineage>
</organism>
<protein>
    <submittedName>
        <fullName evidence="2">DUF5992 family protein</fullName>
    </submittedName>
</protein>
<dbReference type="Proteomes" id="UP001595478">
    <property type="component" value="Unassembled WGS sequence"/>
</dbReference>
<evidence type="ECO:0000256" key="1">
    <source>
        <dbReference type="SAM" id="SignalP"/>
    </source>
</evidence>
<keyword evidence="3" id="KW-1185">Reference proteome</keyword>
<dbReference type="Pfam" id="PF19454">
    <property type="entry name" value="DUF5992"/>
    <property type="match status" value="1"/>
</dbReference>
<comment type="caution">
    <text evidence="2">The sequence shown here is derived from an EMBL/GenBank/DDBJ whole genome shotgun (WGS) entry which is preliminary data.</text>
</comment>
<sequence length="104" mass="11575">MKKYFLLASIFLASSAFAGQWLPESAVTQTEARDGSWFSVILSNTDSLCPSNRVIFRNGTWLNQEGVNHHYSMILAATMAQKNISIHVEIENSECIGRISVVKP</sequence>
<gene>
    <name evidence="2" type="ORF">ACFOHL_07640</name>
</gene>
<name>A0ABV7FQI2_9ALTE</name>
<dbReference type="EMBL" id="JBHRSW010000011">
    <property type="protein sequence ID" value="MFC3121491.1"/>
    <property type="molecule type" value="Genomic_DNA"/>
</dbReference>
<keyword evidence="1" id="KW-0732">Signal</keyword>
<feature type="chain" id="PRO_5046476983" evidence="1">
    <location>
        <begin position="19"/>
        <end position="104"/>
    </location>
</feature>
<reference evidence="3" key="1">
    <citation type="journal article" date="2019" name="Int. J. Syst. Evol. Microbiol.">
        <title>The Global Catalogue of Microorganisms (GCM) 10K type strain sequencing project: providing services to taxonomists for standard genome sequencing and annotation.</title>
        <authorList>
            <consortium name="The Broad Institute Genomics Platform"/>
            <consortium name="The Broad Institute Genome Sequencing Center for Infectious Disease"/>
            <person name="Wu L."/>
            <person name="Ma J."/>
        </authorList>
    </citation>
    <scope>NUCLEOTIDE SEQUENCE [LARGE SCALE GENOMIC DNA]</scope>
    <source>
        <strain evidence="3">KCTC 52473</strain>
    </source>
</reference>
<accession>A0ABV7FQI2</accession>
<dbReference type="RefSeq" id="WP_376919627.1">
    <property type="nucleotide sequence ID" value="NZ_JBHRSW010000011.1"/>
</dbReference>
<proteinExistence type="predicted"/>